<comment type="caution">
    <text evidence="9">The sequence shown here is derived from an EMBL/GenBank/DDBJ whole genome shotgun (WGS) entry which is preliminary data.</text>
</comment>
<dbReference type="InterPro" id="IPR003501">
    <property type="entry name" value="PTS_EIIB_2/3"/>
</dbReference>
<dbReference type="RefSeq" id="WP_163147466.1">
    <property type="nucleotide sequence ID" value="NZ_JAAIKZ010000007.1"/>
</dbReference>
<evidence type="ECO:0000256" key="2">
    <source>
        <dbReference type="ARBA" id="ARBA00022553"/>
    </source>
</evidence>
<dbReference type="CDD" id="cd05564">
    <property type="entry name" value="PTS_IIB_chitobiose_lichenan"/>
    <property type="match status" value="1"/>
</dbReference>
<dbReference type="GO" id="GO:0009401">
    <property type="term" value="P:phosphoenolpyruvate-dependent sugar phosphotransferase system"/>
    <property type="evidence" value="ECO:0007669"/>
    <property type="project" value="UniProtKB-KW"/>
</dbReference>
<dbReference type="PANTHER" id="PTHR34581">
    <property type="entry name" value="PTS SYSTEM N,N'-DIACETYLCHITOBIOSE-SPECIFIC EIIB COMPONENT"/>
    <property type="match status" value="1"/>
</dbReference>
<evidence type="ECO:0000256" key="7">
    <source>
        <dbReference type="PROSITE-ProRule" id="PRU00423"/>
    </source>
</evidence>
<evidence type="ECO:0000256" key="4">
    <source>
        <dbReference type="ARBA" id="ARBA00022679"/>
    </source>
</evidence>
<dbReference type="InterPro" id="IPR013012">
    <property type="entry name" value="PTS_EIIB_3"/>
</dbReference>
<feature type="domain" description="PTS EIIB type-3" evidence="8">
    <location>
        <begin position="2"/>
        <end position="105"/>
    </location>
</feature>
<evidence type="ECO:0000256" key="6">
    <source>
        <dbReference type="ARBA" id="ARBA00022777"/>
    </source>
</evidence>
<keyword evidence="3 9" id="KW-0762">Sugar transport</keyword>
<dbReference type="GO" id="GO:0016301">
    <property type="term" value="F:kinase activity"/>
    <property type="evidence" value="ECO:0007669"/>
    <property type="project" value="UniProtKB-KW"/>
</dbReference>
<dbReference type="Gene3D" id="3.40.50.2300">
    <property type="match status" value="1"/>
</dbReference>
<feature type="modified residue" description="Phosphocysteine; by EIIA" evidence="7">
    <location>
        <position position="9"/>
    </location>
</feature>
<keyword evidence="5" id="KW-0598">Phosphotransferase system</keyword>
<dbReference type="GO" id="GO:0008982">
    <property type="term" value="F:protein-N(PI)-phosphohistidine-sugar phosphotransferase activity"/>
    <property type="evidence" value="ECO:0007669"/>
    <property type="project" value="InterPro"/>
</dbReference>
<evidence type="ECO:0000256" key="5">
    <source>
        <dbReference type="ARBA" id="ARBA00022683"/>
    </source>
</evidence>
<keyword evidence="1" id="KW-0813">Transport</keyword>
<name>A0AAW9Y869_9GAMM</name>
<sequence>MNKKIYLFCAAGMSTSLLVNKMREQAAKHSVPVDIEAFPESQSNEKGIEADVILLGPQVGYMCQDISARFPHKPVAVIDAGMYGRVDGLSVLKVAIAEIKKAAKLA</sequence>
<protein>
    <submittedName>
        <fullName evidence="9">PTS sugar transporter subunit IIB</fullName>
    </submittedName>
</protein>
<dbReference type="InterPro" id="IPR036095">
    <property type="entry name" value="PTS_EIIB-like_sf"/>
</dbReference>
<evidence type="ECO:0000313" key="10">
    <source>
        <dbReference type="Proteomes" id="UP000480681"/>
    </source>
</evidence>
<dbReference type="PANTHER" id="PTHR34581:SF2">
    <property type="entry name" value="PTS SYSTEM N,N'-DIACETYLCHITOBIOSE-SPECIFIC EIIB COMPONENT"/>
    <property type="match status" value="1"/>
</dbReference>
<evidence type="ECO:0000313" key="9">
    <source>
        <dbReference type="EMBL" id="NEX73765.1"/>
    </source>
</evidence>
<accession>A0AAW9Y869</accession>
<organism evidence="9 10">
    <name type="scientific">Aeromonas rivipollensis</name>
    <dbReference type="NCBI Taxonomy" id="948519"/>
    <lineage>
        <taxon>Bacteria</taxon>
        <taxon>Pseudomonadati</taxon>
        <taxon>Pseudomonadota</taxon>
        <taxon>Gammaproteobacteria</taxon>
        <taxon>Aeromonadales</taxon>
        <taxon>Aeromonadaceae</taxon>
        <taxon>Aeromonas</taxon>
    </lineage>
</organism>
<evidence type="ECO:0000256" key="3">
    <source>
        <dbReference type="ARBA" id="ARBA00022597"/>
    </source>
</evidence>
<dbReference type="AlphaFoldDB" id="A0AAW9Y869"/>
<dbReference type="EMBL" id="JAAIKZ010000007">
    <property type="protein sequence ID" value="NEX73765.1"/>
    <property type="molecule type" value="Genomic_DNA"/>
</dbReference>
<dbReference type="Proteomes" id="UP000480681">
    <property type="component" value="Unassembled WGS sequence"/>
</dbReference>
<evidence type="ECO:0000256" key="1">
    <source>
        <dbReference type="ARBA" id="ARBA00022448"/>
    </source>
</evidence>
<dbReference type="InterPro" id="IPR051819">
    <property type="entry name" value="PTS_sugar-specific_EIIB"/>
</dbReference>
<dbReference type="PROSITE" id="PS51100">
    <property type="entry name" value="PTS_EIIB_TYPE_3"/>
    <property type="match status" value="1"/>
</dbReference>
<keyword evidence="2" id="KW-0597">Phosphoprotein</keyword>
<keyword evidence="6" id="KW-0418">Kinase</keyword>
<gene>
    <name evidence="9" type="ORF">G4911_03185</name>
</gene>
<dbReference type="SUPFAM" id="SSF52794">
    <property type="entry name" value="PTS system IIB component-like"/>
    <property type="match status" value="1"/>
</dbReference>
<keyword evidence="4" id="KW-0808">Transferase</keyword>
<evidence type="ECO:0000259" key="8">
    <source>
        <dbReference type="PROSITE" id="PS51100"/>
    </source>
</evidence>
<proteinExistence type="predicted"/>
<reference evidence="9 10" key="1">
    <citation type="submission" date="2020-02" db="EMBL/GenBank/DDBJ databases">
        <title>Genome sequencing of Aeromonas rivipollensis.</title>
        <authorList>
            <person name="Fono-Tamo Ubani E.K."/>
            <person name="Lekota K.E."/>
        </authorList>
    </citation>
    <scope>NUCLEOTIDE SEQUENCE [LARGE SCALE GENOMIC DNA]</scope>
    <source>
        <strain evidence="9 10">G87</strain>
    </source>
</reference>
<dbReference type="Pfam" id="PF02302">
    <property type="entry name" value="PTS_IIB"/>
    <property type="match status" value="1"/>
</dbReference>